<dbReference type="GO" id="GO:0005737">
    <property type="term" value="C:cytoplasm"/>
    <property type="evidence" value="ECO:0007669"/>
    <property type="project" value="UniProtKB-SubCell"/>
</dbReference>
<gene>
    <name evidence="2" type="primary">csl4</name>
    <name evidence="5" type="ordered locus">Metho_2237</name>
</gene>
<dbReference type="Pfam" id="PF14382">
    <property type="entry name" value="ECR1_N"/>
    <property type="match status" value="1"/>
</dbReference>
<dbReference type="InterPro" id="IPR030850">
    <property type="entry name" value="Exosome_Csl4_arc"/>
</dbReference>
<dbReference type="SUPFAM" id="SSF110324">
    <property type="entry name" value="Ribosomal L27 protein-like"/>
    <property type="match status" value="1"/>
</dbReference>
<dbReference type="InterPro" id="IPR012340">
    <property type="entry name" value="NA-bd_OB-fold"/>
</dbReference>
<dbReference type="InterPro" id="IPR039771">
    <property type="entry name" value="Csl4"/>
</dbReference>
<dbReference type="Gene3D" id="2.40.50.140">
    <property type="entry name" value="Nucleic acid-binding proteins"/>
    <property type="match status" value="1"/>
</dbReference>
<dbReference type="GO" id="GO:0006401">
    <property type="term" value="P:RNA catabolic process"/>
    <property type="evidence" value="ECO:0007669"/>
    <property type="project" value="UniProtKB-UniRule"/>
</dbReference>
<evidence type="ECO:0000313" key="6">
    <source>
        <dbReference type="Proteomes" id="UP000010866"/>
    </source>
</evidence>
<sequence>MIKGSGEGSESAQSSEEIEQKMTKGTKVEAAKVAKVPKRSITKPPKKVIEEENMDEGELVFVMPGDIIGTTEEFIPGIGTFLNVADIHAASTGIVKIDRKARMISVVPSTKYPPSVNVGDIVVGSITSLRESVVLVEIAAIKDEGEREFQKVGIAAIHVSNVKDSYCKRLDEEFSVGDIIKAKVLNTENMRLSTAEQELGVMKAQCFNCRTVMVKDNNKLLCPECGRTEKRKLSQDYGTGIV</sequence>
<dbReference type="EMBL" id="CP003362">
    <property type="protein sequence ID" value="AGB50399.1"/>
    <property type="molecule type" value="Genomic_DNA"/>
</dbReference>
<feature type="domain" description="S1 motif" evidence="4">
    <location>
        <begin position="119"/>
        <end position="197"/>
    </location>
</feature>
<dbReference type="RefSeq" id="WP_015325564.1">
    <property type="nucleotide sequence ID" value="NC_019977.1"/>
</dbReference>
<reference evidence="6" key="1">
    <citation type="submission" date="2012-02" db="EMBL/GenBank/DDBJ databases">
        <title>Complete sequence of chromosome of Methanomethylovorans hollandica DSM 15978.</title>
        <authorList>
            <person name="Lucas S."/>
            <person name="Copeland A."/>
            <person name="Lapidus A."/>
            <person name="Glavina del Rio T."/>
            <person name="Dalin E."/>
            <person name="Tice H."/>
            <person name="Bruce D."/>
            <person name="Goodwin L."/>
            <person name="Pitluck S."/>
            <person name="Peters L."/>
            <person name="Mikhailova N."/>
            <person name="Held B."/>
            <person name="Kyrpides N."/>
            <person name="Mavromatis K."/>
            <person name="Ivanova N."/>
            <person name="Brettin T."/>
            <person name="Detter J.C."/>
            <person name="Han C."/>
            <person name="Larimer F."/>
            <person name="Land M."/>
            <person name="Hauser L."/>
            <person name="Markowitz V."/>
            <person name="Cheng J.-F."/>
            <person name="Hugenholtz P."/>
            <person name="Woyke T."/>
            <person name="Wu D."/>
            <person name="Spring S."/>
            <person name="Schroeder M."/>
            <person name="Brambilla E."/>
            <person name="Klenk H.-P."/>
            <person name="Eisen J.A."/>
        </authorList>
    </citation>
    <scope>NUCLEOTIDE SEQUENCE [LARGE SCALE GENOMIC DNA]</scope>
    <source>
        <strain evidence="6">DSM 15978 / NBRC 107637 / DMS1</strain>
    </source>
</reference>
<dbReference type="NCBIfam" id="NF034126">
    <property type="entry name" value="PRK09521.1"/>
    <property type="match status" value="1"/>
</dbReference>
<dbReference type="GO" id="GO:0003676">
    <property type="term" value="F:nucleic acid binding"/>
    <property type="evidence" value="ECO:0007669"/>
    <property type="project" value="InterPro"/>
</dbReference>
<evidence type="ECO:0000259" key="4">
    <source>
        <dbReference type="PROSITE" id="PS50126"/>
    </source>
</evidence>
<keyword evidence="6" id="KW-1185">Reference proteome</keyword>
<keyword evidence="1 2" id="KW-0271">Exosome</keyword>
<feature type="binding site" evidence="2">
    <location>
        <position position="206"/>
    </location>
    <ligand>
        <name>Zn(2+)</name>
        <dbReference type="ChEBI" id="CHEBI:29105"/>
    </ligand>
</feature>
<accession>L0L295</accession>
<dbReference type="PROSITE" id="PS50126">
    <property type="entry name" value="S1"/>
    <property type="match status" value="1"/>
</dbReference>
<dbReference type="GO" id="GO:0008270">
    <property type="term" value="F:zinc ion binding"/>
    <property type="evidence" value="ECO:0007669"/>
    <property type="project" value="UniProtKB-UniRule"/>
</dbReference>
<comment type="subunit">
    <text evidence="2">Component of the archaeal exosome complex. Forms a trimer of Rrp4 and/or Csl4 subunits. The trimer associates with an hexameric ring-like arrangement composed of 3 Rrp41-Rrp42 heterodimers. Interacts with DnaG.</text>
</comment>
<proteinExistence type="inferred from homology"/>
<keyword evidence="2" id="KW-0479">Metal-binding</keyword>
<dbReference type="InterPro" id="IPR003029">
    <property type="entry name" value="S1_domain"/>
</dbReference>
<dbReference type="Gene3D" id="2.20.70.10">
    <property type="match status" value="1"/>
</dbReference>
<feature type="binding site" evidence="2">
    <location>
        <position position="222"/>
    </location>
    <ligand>
        <name>Zn(2+)</name>
        <dbReference type="ChEBI" id="CHEBI:29105"/>
    </ligand>
</feature>
<keyword evidence="2" id="KW-0862">Zinc</keyword>
<dbReference type="GO" id="GO:0006396">
    <property type="term" value="P:RNA processing"/>
    <property type="evidence" value="ECO:0007669"/>
    <property type="project" value="InterPro"/>
</dbReference>
<protein>
    <recommendedName>
        <fullName evidence="2">Exosome complex component Csl4</fullName>
    </recommendedName>
</protein>
<comment type="subcellular location">
    <subcellularLocation>
        <location evidence="2">Cytoplasm</location>
    </subcellularLocation>
</comment>
<dbReference type="Proteomes" id="UP000010866">
    <property type="component" value="Chromosome"/>
</dbReference>
<feature type="binding site" evidence="2">
    <location>
        <position position="209"/>
    </location>
    <ligand>
        <name>Zn(2+)</name>
        <dbReference type="ChEBI" id="CHEBI:29105"/>
    </ligand>
</feature>
<comment type="similarity">
    <text evidence="2">Belongs to the CSL4 family.</text>
</comment>
<keyword evidence="2" id="KW-0963">Cytoplasm</keyword>
<feature type="binding site" evidence="2">
    <location>
        <position position="225"/>
    </location>
    <ligand>
        <name>Zn(2+)</name>
        <dbReference type="ChEBI" id="CHEBI:29105"/>
    </ligand>
</feature>
<dbReference type="GeneID" id="14408315"/>
<dbReference type="PANTHER" id="PTHR12686:SF8">
    <property type="entry name" value="EXOSOME COMPLEX COMPONENT CSL4"/>
    <property type="match status" value="1"/>
</dbReference>
<dbReference type="GO" id="GO:0000178">
    <property type="term" value="C:exosome (RNase complex)"/>
    <property type="evidence" value="ECO:0007669"/>
    <property type="project" value="UniProtKB-KW"/>
</dbReference>
<dbReference type="SUPFAM" id="SSF50249">
    <property type="entry name" value="Nucleic acid-binding proteins"/>
    <property type="match status" value="1"/>
</dbReference>
<dbReference type="PANTHER" id="PTHR12686">
    <property type="entry name" value="3'-5' EXORIBONUCLEASE CSL4-RELATED"/>
    <property type="match status" value="1"/>
</dbReference>
<dbReference type="STRING" id="867904.Metho_2237"/>
<evidence type="ECO:0000256" key="3">
    <source>
        <dbReference type="SAM" id="MobiDB-lite"/>
    </source>
</evidence>
<dbReference type="InterPro" id="IPR025721">
    <property type="entry name" value="Exosome_cplx_N_dom"/>
</dbReference>
<feature type="compositionally biased region" description="Basic and acidic residues" evidence="3">
    <location>
        <begin position="18"/>
        <end position="32"/>
    </location>
</feature>
<dbReference type="HOGENOM" id="CLU_067135_1_0_2"/>
<evidence type="ECO:0000256" key="1">
    <source>
        <dbReference type="ARBA" id="ARBA00022835"/>
    </source>
</evidence>
<name>L0L295_METHD</name>
<evidence type="ECO:0000256" key="2">
    <source>
        <dbReference type="HAMAP-Rule" id="MF_00975"/>
    </source>
</evidence>
<dbReference type="HAMAP" id="MF_00975">
    <property type="entry name" value="Exosome_Csl4"/>
    <property type="match status" value="1"/>
</dbReference>
<dbReference type="KEGG" id="mhz:Metho_2237"/>
<evidence type="ECO:0000313" key="5">
    <source>
        <dbReference type="EMBL" id="AGB50399.1"/>
    </source>
</evidence>
<comment type="function">
    <text evidence="2">Non-catalytic component of the exosome, which is a complex involved in RNA degradation. Increases the RNA binding and the efficiency of RNA degradation. Helpful for the interaction of the exosome with A-poor RNAs.</text>
</comment>
<organism evidence="5 6">
    <name type="scientific">Methanomethylovorans hollandica (strain DSM 15978 / NBRC 107637 / DMS1)</name>
    <dbReference type="NCBI Taxonomy" id="867904"/>
    <lineage>
        <taxon>Archaea</taxon>
        <taxon>Methanobacteriati</taxon>
        <taxon>Methanobacteriota</taxon>
        <taxon>Stenosarchaea group</taxon>
        <taxon>Methanomicrobia</taxon>
        <taxon>Methanosarcinales</taxon>
        <taxon>Methanosarcinaceae</taxon>
        <taxon>Methanomethylovorans</taxon>
    </lineage>
</organism>
<dbReference type="Gene3D" id="2.40.50.100">
    <property type="match status" value="1"/>
</dbReference>
<dbReference type="AlphaFoldDB" id="L0L295"/>
<feature type="region of interest" description="Disordered" evidence="3">
    <location>
        <begin position="1"/>
        <end position="36"/>
    </location>
</feature>